<dbReference type="STRING" id="946362.F2TW49"/>
<name>F2TW49_SALR5</name>
<dbReference type="InterPro" id="IPR006634">
    <property type="entry name" value="TLC-dom"/>
</dbReference>
<accession>F2TW49</accession>
<feature type="transmembrane region" description="Helical" evidence="6">
    <location>
        <begin position="292"/>
        <end position="315"/>
    </location>
</feature>
<dbReference type="KEGG" id="sre:PTSG_00315"/>
<feature type="transmembrane region" description="Helical" evidence="6">
    <location>
        <begin position="73"/>
        <end position="92"/>
    </location>
</feature>
<dbReference type="SMART" id="SM00724">
    <property type="entry name" value="TLC"/>
    <property type="match status" value="1"/>
</dbReference>
<dbReference type="AlphaFoldDB" id="F2TW49"/>
<reference evidence="8" key="1">
    <citation type="submission" date="2009-08" db="EMBL/GenBank/DDBJ databases">
        <title>Annotation of Salpingoeca rosetta.</title>
        <authorList>
            <consortium name="The Broad Institute Genome Sequencing Platform"/>
            <person name="Russ C."/>
            <person name="Cuomo C."/>
            <person name="Burger G."/>
            <person name="Gray M.W."/>
            <person name="Holland P.W.H."/>
            <person name="King N."/>
            <person name="Lang F.B.F."/>
            <person name="Roger A.J."/>
            <person name="Ruiz-Trillo I."/>
            <person name="Young S.K."/>
            <person name="Zeng Q."/>
            <person name="Gargeya S."/>
            <person name="Alvarado L."/>
            <person name="Berlin A."/>
            <person name="Chapman S.B."/>
            <person name="Chen Z."/>
            <person name="Freedman E."/>
            <person name="Gellesch M."/>
            <person name="Goldberg J."/>
            <person name="Griggs A."/>
            <person name="Gujja S."/>
            <person name="Heilman E."/>
            <person name="Heiman D."/>
            <person name="Howarth C."/>
            <person name="Mehta T."/>
            <person name="Neiman D."/>
            <person name="Pearson M."/>
            <person name="Roberts A."/>
            <person name="Saif S."/>
            <person name="Shea T."/>
            <person name="Shenoy N."/>
            <person name="Sisk P."/>
            <person name="Stolte C."/>
            <person name="Sykes S."/>
            <person name="White J."/>
            <person name="Yandava C."/>
            <person name="Haas B."/>
            <person name="Nusbaum C."/>
            <person name="Birren B."/>
        </authorList>
    </citation>
    <scope>NUCLEOTIDE SEQUENCE [LARGE SCALE GENOMIC DNA]</scope>
    <source>
        <strain evidence="8">ATCC 50818</strain>
    </source>
</reference>
<dbReference type="eggNOG" id="KOG1607">
    <property type="taxonomic scope" value="Eukaryota"/>
</dbReference>
<keyword evidence="2 5" id="KW-0812">Transmembrane</keyword>
<dbReference type="InParanoid" id="F2TW49"/>
<dbReference type="RefSeq" id="XP_004998865.1">
    <property type="nucleotide sequence ID" value="XM_004998808.1"/>
</dbReference>
<organism evidence="9">
    <name type="scientific">Salpingoeca rosetta (strain ATCC 50818 / BSB-021)</name>
    <dbReference type="NCBI Taxonomy" id="946362"/>
    <lineage>
        <taxon>Eukaryota</taxon>
        <taxon>Choanoflagellata</taxon>
        <taxon>Craspedida</taxon>
        <taxon>Salpingoecidae</taxon>
        <taxon>Salpingoeca</taxon>
    </lineage>
</organism>
<dbReference type="GO" id="GO:0046513">
    <property type="term" value="P:ceramide biosynthetic process"/>
    <property type="evidence" value="ECO:0007669"/>
    <property type="project" value="InterPro"/>
</dbReference>
<dbReference type="EMBL" id="GL832955">
    <property type="protein sequence ID" value="EGD72295.1"/>
    <property type="molecule type" value="Genomic_DNA"/>
</dbReference>
<proteinExistence type="predicted"/>
<feature type="transmembrane region" description="Helical" evidence="6">
    <location>
        <begin position="191"/>
        <end position="210"/>
    </location>
</feature>
<comment type="subcellular location">
    <subcellularLocation>
        <location evidence="1">Membrane</location>
        <topology evidence="1">Multi-pass membrane protein</topology>
    </subcellularLocation>
</comment>
<evidence type="ECO:0000313" key="8">
    <source>
        <dbReference type="EMBL" id="EGD72295.1"/>
    </source>
</evidence>
<evidence type="ECO:0000256" key="3">
    <source>
        <dbReference type="ARBA" id="ARBA00022989"/>
    </source>
</evidence>
<keyword evidence="9" id="KW-1185">Reference proteome</keyword>
<keyword evidence="3 6" id="KW-1133">Transmembrane helix</keyword>
<protein>
    <recommendedName>
        <fullName evidence="7">TLC domain-containing protein</fullName>
    </recommendedName>
</protein>
<sequence>MAVDKSKAAFGLLHKPMLALVLIADVWIVFFPSPELGKYVMPVLQAAVFWAQNMVCLVTGDKPMTPETFEGEFPVATVIPLSLAMVLGFFLAERIVEFVSKRFAEPTDAPKFAECFVRCSYYTIMFFVALYVISTEDYWPNTRNCWVKSQATGEHRQPKPMILQVNYIVELSYYISGIVLHTLVDEKLTDFWIMLLHHVVTVCLLAFSYFHNFHRIGMLVLMVHDVSDIFLDSGKCFHFLKWESFATVTFVGLITSWAMYRLYLYPTKLLYSAAFEGYEVTFVDEGHEPFTMFYLLNIWLNILQVLHVYWFYLILKVAYKHLMEGELRDVRMEKDAKKAQ</sequence>
<evidence type="ECO:0000259" key="7">
    <source>
        <dbReference type="PROSITE" id="PS50922"/>
    </source>
</evidence>
<dbReference type="GO" id="GO:0050291">
    <property type="term" value="F:sphingosine N-acyltransferase activity"/>
    <property type="evidence" value="ECO:0007669"/>
    <property type="project" value="InterPro"/>
</dbReference>
<dbReference type="GO" id="GO:0016020">
    <property type="term" value="C:membrane"/>
    <property type="evidence" value="ECO:0007669"/>
    <property type="project" value="UniProtKB-SubCell"/>
</dbReference>
<dbReference type="FunCoup" id="F2TW49">
    <property type="interactions" value="1537"/>
</dbReference>
<evidence type="ECO:0000256" key="4">
    <source>
        <dbReference type="ARBA" id="ARBA00023136"/>
    </source>
</evidence>
<evidence type="ECO:0000256" key="2">
    <source>
        <dbReference type="ARBA" id="ARBA00022692"/>
    </source>
</evidence>
<feature type="transmembrane region" description="Helical" evidence="6">
    <location>
        <begin position="12"/>
        <end position="31"/>
    </location>
</feature>
<keyword evidence="4 5" id="KW-0472">Membrane</keyword>
<dbReference type="PANTHER" id="PTHR12560:SF0">
    <property type="entry name" value="LD18904P"/>
    <property type="match status" value="1"/>
</dbReference>
<dbReference type="InterPro" id="IPR016439">
    <property type="entry name" value="Lag1/Lac1-like"/>
</dbReference>
<feature type="domain" description="TLC" evidence="7">
    <location>
        <begin position="110"/>
        <end position="323"/>
    </location>
</feature>
<evidence type="ECO:0000313" key="9">
    <source>
        <dbReference type="Proteomes" id="UP000007799"/>
    </source>
</evidence>
<dbReference type="OMA" id="GYPHIPL"/>
<dbReference type="GeneID" id="16067802"/>
<gene>
    <name evidence="8" type="ORF">PTSG_00315</name>
</gene>
<dbReference type="PROSITE" id="PS50922">
    <property type="entry name" value="TLC"/>
    <property type="match status" value="1"/>
</dbReference>
<evidence type="ECO:0000256" key="6">
    <source>
        <dbReference type="SAM" id="Phobius"/>
    </source>
</evidence>
<dbReference type="Pfam" id="PF03798">
    <property type="entry name" value="TRAM_LAG1_CLN8"/>
    <property type="match status" value="1"/>
</dbReference>
<feature type="transmembrane region" description="Helical" evidence="6">
    <location>
        <begin position="245"/>
        <end position="263"/>
    </location>
</feature>
<dbReference type="OrthoDB" id="537032at2759"/>
<dbReference type="PANTHER" id="PTHR12560">
    <property type="entry name" value="LONGEVITY ASSURANCE FACTOR 1 LAG1"/>
    <property type="match status" value="1"/>
</dbReference>
<evidence type="ECO:0000256" key="5">
    <source>
        <dbReference type="PROSITE-ProRule" id="PRU00205"/>
    </source>
</evidence>
<dbReference type="Proteomes" id="UP000007799">
    <property type="component" value="Unassembled WGS sequence"/>
</dbReference>
<feature type="transmembrane region" description="Helical" evidence="6">
    <location>
        <begin position="112"/>
        <end position="133"/>
    </location>
</feature>
<evidence type="ECO:0000256" key="1">
    <source>
        <dbReference type="ARBA" id="ARBA00004141"/>
    </source>
</evidence>